<keyword evidence="1" id="KW-1133">Transmembrane helix</keyword>
<dbReference type="InterPro" id="IPR009577">
    <property type="entry name" value="Sm_multidrug_ex"/>
</dbReference>
<feature type="transmembrane region" description="Helical" evidence="1">
    <location>
        <begin position="236"/>
        <end position="256"/>
    </location>
</feature>
<keyword evidence="1" id="KW-0472">Membrane</keyword>
<proteinExistence type="predicted"/>
<dbReference type="OMA" id="DWATLMT"/>
<gene>
    <name evidence="3" type="ORF">KFE25_014425</name>
</gene>
<feature type="transmembrane region" description="Helical" evidence="1">
    <location>
        <begin position="80"/>
        <end position="106"/>
    </location>
</feature>
<evidence type="ECO:0000256" key="1">
    <source>
        <dbReference type="SAM" id="Phobius"/>
    </source>
</evidence>
<dbReference type="AlphaFoldDB" id="A0A8J6C2J5"/>
<dbReference type="PANTHER" id="PTHR36007:SF2">
    <property type="entry name" value="TRANSPORT PROTEIN-RELATED"/>
    <property type="match status" value="1"/>
</dbReference>
<dbReference type="Proteomes" id="UP000751190">
    <property type="component" value="Unassembled WGS sequence"/>
</dbReference>
<keyword evidence="1" id="KW-0812">Transmembrane</keyword>
<feature type="transmembrane region" description="Helical" evidence="1">
    <location>
        <begin position="157"/>
        <end position="176"/>
    </location>
</feature>
<feature type="chain" id="PRO_5035178822" description="Small multi-drug export protein" evidence="2">
    <location>
        <begin position="21"/>
        <end position="288"/>
    </location>
</feature>
<dbReference type="GO" id="GO:0009507">
    <property type="term" value="C:chloroplast"/>
    <property type="evidence" value="ECO:0007669"/>
    <property type="project" value="TreeGrafter"/>
</dbReference>
<dbReference type="OrthoDB" id="2018918at2759"/>
<accession>A0A8J6C2J5</accession>
<comment type="caution">
    <text evidence="3">The sequence shown here is derived from an EMBL/GenBank/DDBJ whole genome shotgun (WGS) entry which is preliminary data.</text>
</comment>
<feature type="signal peptide" evidence="2">
    <location>
        <begin position="1"/>
        <end position="20"/>
    </location>
</feature>
<name>A0A8J6C2J5_DIALT</name>
<reference evidence="3" key="1">
    <citation type="submission" date="2021-05" db="EMBL/GenBank/DDBJ databases">
        <title>The genome of the haptophyte Pavlova lutheri (Diacronema luteri, Pavlovales) - a model for lipid biosynthesis in eukaryotic algae.</title>
        <authorList>
            <person name="Hulatt C.J."/>
            <person name="Posewitz M.C."/>
        </authorList>
    </citation>
    <scope>NUCLEOTIDE SEQUENCE</scope>
    <source>
        <strain evidence="3">NIVA-4/92</strain>
    </source>
</reference>
<keyword evidence="4" id="KW-1185">Reference proteome</keyword>
<dbReference type="EMBL" id="JAGTXO010000037">
    <property type="protein sequence ID" value="KAG8459862.1"/>
    <property type="molecule type" value="Genomic_DNA"/>
</dbReference>
<protein>
    <recommendedName>
        <fullName evidence="5">Small multi-drug export protein</fullName>
    </recommendedName>
</protein>
<dbReference type="Pfam" id="PF06695">
    <property type="entry name" value="Sm_multidrug_ex"/>
    <property type="match status" value="1"/>
</dbReference>
<organism evidence="3 4">
    <name type="scientific">Diacronema lutheri</name>
    <name type="common">Unicellular marine alga</name>
    <name type="synonym">Monochrysis lutheri</name>
    <dbReference type="NCBI Taxonomy" id="2081491"/>
    <lineage>
        <taxon>Eukaryota</taxon>
        <taxon>Haptista</taxon>
        <taxon>Haptophyta</taxon>
        <taxon>Pavlovophyceae</taxon>
        <taxon>Pavlovales</taxon>
        <taxon>Pavlovaceae</taxon>
        <taxon>Diacronema</taxon>
    </lineage>
</organism>
<evidence type="ECO:0000256" key="2">
    <source>
        <dbReference type="SAM" id="SignalP"/>
    </source>
</evidence>
<evidence type="ECO:0000313" key="4">
    <source>
        <dbReference type="Proteomes" id="UP000751190"/>
    </source>
</evidence>
<evidence type="ECO:0000313" key="3">
    <source>
        <dbReference type="EMBL" id="KAG8459862.1"/>
    </source>
</evidence>
<dbReference type="PANTHER" id="PTHR36007">
    <property type="entry name" value="TRANSPORT PROTEIN-RELATED"/>
    <property type="match status" value="1"/>
</dbReference>
<feature type="transmembrane region" description="Helical" evidence="1">
    <location>
        <begin position="262"/>
        <end position="281"/>
    </location>
</feature>
<keyword evidence="2" id="KW-0732">Signal</keyword>
<evidence type="ECO:0008006" key="5">
    <source>
        <dbReference type="Google" id="ProtNLM"/>
    </source>
</evidence>
<sequence length="288" mass="28029">MAPPALLALVSIALAGYAPAAVRAGGALRSRVASPLPAAPALLRRACVSAVAPAPPPIGADAALVGALAPRARAALAARVALGGAVLLAARPALAAAVAAAGAPAAKLHIGQKLALKLGSSGLPDELVLALISMLPVVELRGAVPVGSWLGVSPLRTLIVCVLGNTFAVVCLLGALRLPAVERLLAPVLDKARSKMGALADAKSLPLGLAVFVGVPLPGTGGWTGAMIAHLLGMPFGLACASISAGVLMAGLIMTALTLAGWYGALVASGVLAIFCAGTLLKRGGGGA</sequence>